<proteinExistence type="predicted"/>
<organism evidence="1">
    <name type="scientific">Anguilla anguilla</name>
    <name type="common">European freshwater eel</name>
    <name type="synonym">Muraena anguilla</name>
    <dbReference type="NCBI Taxonomy" id="7936"/>
    <lineage>
        <taxon>Eukaryota</taxon>
        <taxon>Metazoa</taxon>
        <taxon>Chordata</taxon>
        <taxon>Craniata</taxon>
        <taxon>Vertebrata</taxon>
        <taxon>Euteleostomi</taxon>
        <taxon>Actinopterygii</taxon>
        <taxon>Neopterygii</taxon>
        <taxon>Teleostei</taxon>
        <taxon>Anguilliformes</taxon>
        <taxon>Anguillidae</taxon>
        <taxon>Anguilla</taxon>
    </lineage>
</organism>
<reference evidence="1" key="1">
    <citation type="submission" date="2014-11" db="EMBL/GenBank/DDBJ databases">
        <authorList>
            <person name="Amaro Gonzalez C."/>
        </authorList>
    </citation>
    <scope>NUCLEOTIDE SEQUENCE</scope>
</reference>
<name>A0A0E9X7U6_ANGAN</name>
<sequence>MRVTIQKVRTIKHLLLFHIPIMPPVDNTHAERTGNLESFNRMLPRKDTETETHTPDTMEYGRFSSTFTEPLGLKPLYQIHKPIFKAQVFKRGPSILANVLPWRWSTERLKLNTLMISRRSCEQI</sequence>
<evidence type="ECO:0000313" key="1">
    <source>
        <dbReference type="EMBL" id="JAH97925.1"/>
    </source>
</evidence>
<accession>A0A0E9X7U6</accession>
<dbReference type="AlphaFoldDB" id="A0A0E9X7U6"/>
<dbReference type="EMBL" id="GBXM01010652">
    <property type="protein sequence ID" value="JAH97925.1"/>
    <property type="molecule type" value="Transcribed_RNA"/>
</dbReference>
<protein>
    <submittedName>
        <fullName evidence="1">Uncharacterized protein</fullName>
    </submittedName>
</protein>
<reference evidence="1" key="2">
    <citation type="journal article" date="2015" name="Fish Shellfish Immunol.">
        <title>Early steps in the European eel (Anguilla anguilla)-Vibrio vulnificus interaction in the gills: Role of the RtxA13 toxin.</title>
        <authorList>
            <person name="Callol A."/>
            <person name="Pajuelo D."/>
            <person name="Ebbesson L."/>
            <person name="Teles M."/>
            <person name="MacKenzie S."/>
            <person name="Amaro C."/>
        </authorList>
    </citation>
    <scope>NUCLEOTIDE SEQUENCE</scope>
</reference>